<evidence type="ECO:0000259" key="2">
    <source>
        <dbReference type="SMART" id="SM00470"/>
    </source>
</evidence>
<reference evidence="3 4" key="1">
    <citation type="journal article" date="2019" name="Int. J. Syst. Evol. Microbiol.">
        <title>Streptomyces cadmiisoli sp. nov., a novel actinomycete isolated from cadmium-contaminated soil.</title>
        <authorList>
            <person name="Li K."/>
            <person name="Tang X."/>
            <person name="Zhao J."/>
            <person name="Guo Y."/>
            <person name="Tang Y."/>
            <person name="Gao J."/>
        </authorList>
    </citation>
    <scope>NUCLEOTIDE SEQUENCE [LARGE SCALE GENOMIC DNA]</scope>
    <source>
        <strain evidence="3 4">ZFG47</strain>
    </source>
</reference>
<dbReference type="KEGG" id="scad:DN051_33890"/>
<gene>
    <name evidence="3" type="ORF">DN051_33890</name>
</gene>
<proteinExistence type="predicted"/>
<dbReference type="SMART" id="SM00470">
    <property type="entry name" value="ParB"/>
    <property type="match status" value="1"/>
</dbReference>
<protein>
    <recommendedName>
        <fullName evidence="2">ParB-like N-terminal domain-containing protein</fullName>
    </recommendedName>
</protein>
<feature type="region of interest" description="Disordered" evidence="1">
    <location>
        <begin position="160"/>
        <end position="181"/>
    </location>
</feature>
<feature type="domain" description="ParB-like N-terminal" evidence="2">
    <location>
        <begin position="27"/>
        <end position="111"/>
    </location>
</feature>
<dbReference type="EMBL" id="CP030073">
    <property type="protein sequence ID" value="AWW41055.1"/>
    <property type="molecule type" value="Genomic_DNA"/>
</dbReference>
<feature type="compositionally biased region" description="Basic and acidic residues" evidence="1">
    <location>
        <begin position="170"/>
        <end position="181"/>
    </location>
</feature>
<sequence length="348" mass="38038">MKGQLLADTGELTEVLTEEILGQQRIELVSLGELTHFDSPRISGADREHVRLLADSDAELPPILVNRRTMHVIDGMHRVHAAELRGQSKIKAIFCDCDDDEAFVLAVKANVSHGLPLPRSDRNAAAERIINTHPEWSDRRIASITGLSHKTVGAIRRRASGEIPQSPTRLGRDGRERPVDAAEGRVLAGRILTERPGVSLRAVAREAGVSPATVRDVRDRMRRGEALAGPARPDPAPADTLPGDTVSGAPPEPRQVSRIDPGPHQGPDLAELVNSLRKDPSLRFSESGRTLLRLLDACTVGPQEWTRISDNVPLHRVECIAIAARECSRAWQGFVTELEQRTRDQASG</sequence>
<dbReference type="Pfam" id="PF02195">
    <property type="entry name" value="ParB_N"/>
    <property type="match status" value="1"/>
</dbReference>
<accession>A0A2Z4J749</accession>
<dbReference type="Proteomes" id="UP000249616">
    <property type="component" value="Chromosome"/>
</dbReference>
<evidence type="ECO:0000256" key="1">
    <source>
        <dbReference type="SAM" id="MobiDB-lite"/>
    </source>
</evidence>
<evidence type="ECO:0000313" key="3">
    <source>
        <dbReference type="EMBL" id="AWW41055.1"/>
    </source>
</evidence>
<dbReference type="InterPro" id="IPR003115">
    <property type="entry name" value="ParB_N"/>
</dbReference>
<name>A0A2Z4J749_9ACTN</name>
<dbReference type="AlphaFoldDB" id="A0A2Z4J749"/>
<feature type="region of interest" description="Disordered" evidence="1">
    <location>
        <begin position="226"/>
        <end position="269"/>
    </location>
</feature>
<keyword evidence="4" id="KW-1185">Reference proteome</keyword>
<feature type="compositionally biased region" description="Low complexity" evidence="1">
    <location>
        <begin position="226"/>
        <end position="242"/>
    </location>
</feature>
<dbReference type="SUPFAM" id="SSF110849">
    <property type="entry name" value="ParB/Sulfiredoxin"/>
    <property type="match status" value="1"/>
</dbReference>
<dbReference type="Gene3D" id="3.90.1530.10">
    <property type="entry name" value="Conserved hypothetical protein from pyrococcus furiosus pfu- 392566-001, ParB domain"/>
    <property type="match status" value="1"/>
</dbReference>
<organism evidence="3 4">
    <name type="scientific">Streptomyces cadmiisoli</name>
    <dbReference type="NCBI Taxonomy" id="2184053"/>
    <lineage>
        <taxon>Bacteria</taxon>
        <taxon>Bacillati</taxon>
        <taxon>Actinomycetota</taxon>
        <taxon>Actinomycetes</taxon>
        <taxon>Kitasatosporales</taxon>
        <taxon>Streptomycetaceae</taxon>
        <taxon>Streptomyces</taxon>
        <taxon>Streptomyces aurantiacus group</taxon>
    </lineage>
</organism>
<evidence type="ECO:0000313" key="4">
    <source>
        <dbReference type="Proteomes" id="UP000249616"/>
    </source>
</evidence>
<dbReference type="InterPro" id="IPR036086">
    <property type="entry name" value="ParB/Sulfiredoxin_sf"/>
</dbReference>